<keyword evidence="4" id="KW-1003">Cell membrane</keyword>
<keyword evidence="6 8" id="KW-1133">Transmembrane helix</keyword>
<reference evidence="10" key="1">
    <citation type="journal article" date="2021" name="PeerJ">
        <title>Extensive microbial diversity within the chicken gut microbiome revealed by metagenomics and culture.</title>
        <authorList>
            <person name="Gilroy R."/>
            <person name="Ravi A."/>
            <person name="Getino M."/>
            <person name="Pursley I."/>
            <person name="Horton D.L."/>
            <person name="Alikhan N.F."/>
            <person name="Baker D."/>
            <person name="Gharbi K."/>
            <person name="Hall N."/>
            <person name="Watson M."/>
            <person name="Adriaenssens E.M."/>
            <person name="Foster-Nyarko E."/>
            <person name="Jarju S."/>
            <person name="Secka A."/>
            <person name="Antonio M."/>
            <person name="Oren A."/>
            <person name="Chaudhuri R.R."/>
            <person name="La Ragione R."/>
            <person name="Hildebrand F."/>
            <person name="Pallen M.J."/>
        </authorList>
    </citation>
    <scope>NUCLEOTIDE SEQUENCE</scope>
    <source>
        <strain evidence="10">CHK169-2315</strain>
    </source>
</reference>
<feature type="transmembrane region" description="Helical" evidence="8">
    <location>
        <begin position="146"/>
        <end position="172"/>
    </location>
</feature>
<evidence type="ECO:0000256" key="5">
    <source>
        <dbReference type="ARBA" id="ARBA00022692"/>
    </source>
</evidence>
<evidence type="ECO:0000256" key="3">
    <source>
        <dbReference type="ARBA" id="ARBA00022448"/>
    </source>
</evidence>
<evidence type="ECO:0000256" key="8">
    <source>
        <dbReference type="SAM" id="Phobius"/>
    </source>
</evidence>
<dbReference type="Pfam" id="PF01618">
    <property type="entry name" value="MotA_ExbB"/>
    <property type="match status" value="1"/>
</dbReference>
<keyword evidence="3" id="KW-0813">Transport</keyword>
<feature type="transmembrane region" description="Helical" evidence="8">
    <location>
        <begin position="7"/>
        <end position="25"/>
    </location>
</feature>
<dbReference type="GO" id="GO:0071978">
    <property type="term" value="P:bacterial-type flagellum-dependent swarming motility"/>
    <property type="evidence" value="ECO:0007669"/>
    <property type="project" value="InterPro"/>
</dbReference>
<dbReference type="InterPro" id="IPR000540">
    <property type="entry name" value="Flag_MotA_CS"/>
</dbReference>
<sequence length="271" mass="29495">MDRTSVIGVILGVIAIGVGMILKGISFEALLNPAAFLIIIFGTIAAVLIAFPTRVIKNIPSLFKILFLEQQKYDEKELILTFTNWAEVTRREGILSLEKEIDQIEDPFLQSGIQMATDGQTPDFIEAVLMGKIVAMERRHEEGVAVFTQAGTYAPTLGVLGAVVGLIAALGSMDNMDVLGAAISAAFIATLFGIFTGYVLWHPFANKLREKSKREVLMKEIMVEGILAITAGESPAVIKDKLSSFLSAKEIIALEQYLESKVKESEVETEG</sequence>
<dbReference type="PANTHER" id="PTHR30433:SF3">
    <property type="entry name" value="MOTILITY PROTEIN A"/>
    <property type="match status" value="1"/>
</dbReference>
<evidence type="ECO:0000259" key="9">
    <source>
        <dbReference type="Pfam" id="PF01618"/>
    </source>
</evidence>
<gene>
    <name evidence="10" type="primary">motA</name>
    <name evidence="10" type="ORF">H9895_05420</name>
</gene>
<evidence type="ECO:0000256" key="2">
    <source>
        <dbReference type="ARBA" id="ARBA00008038"/>
    </source>
</evidence>
<evidence type="ECO:0000256" key="4">
    <source>
        <dbReference type="ARBA" id="ARBA00022475"/>
    </source>
</evidence>
<comment type="subcellular location">
    <subcellularLocation>
        <location evidence="1">Cell membrane</location>
        <topology evidence="1">Multi-pass membrane protein</topology>
    </subcellularLocation>
</comment>
<dbReference type="AlphaFoldDB" id="A0A9D1PL59"/>
<dbReference type="InterPro" id="IPR002898">
    <property type="entry name" value="MotA_ExbB_proton_chnl"/>
</dbReference>
<dbReference type="NCBIfam" id="NF005997">
    <property type="entry name" value="PRK08124.1"/>
    <property type="match status" value="1"/>
</dbReference>
<evidence type="ECO:0000313" key="11">
    <source>
        <dbReference type="Proteomes" id="UP000823937"/>
    </source>
</evidence>
<evidence type="ECO:0000313" key="10">
    <source>
        <dbReference type="EMBL" id="HIV74508.1"/>
    </source>
</evidence>
<reference evidence="10" key="2">
    <citation type="submission" date="2021-04" db="EMBL/GenBank/DDBJ databases">
        <authorList>
            <person name="Gilroy R."/>
        </authorList>
    </citation>
    <scope>NUCLEOTIDE SEQUENCE</scope>
    <source>
        <strain evidence="10">CHK169-2315</strain>
    </source>
</reference>
<proteinExistence type="inferred from homology"/>
<organism evidence="10 11">
    <name type="scientific">Candidatus Pseudogracilibacillus intestinigallinarum</name>
    <dbReference type="NCBI Taxonomy" id="2838742"/>
    <lineage>
        <taxon>Bacteria</taxon>
        <taxon>Bacillati</taxon>
        <taxon>Bacillota</taxon>
        <taxon>Bacilli</taxon>
        <taxon>Bacillales</taxon>
        <taxon>Bacillaceae</taxon>
        <taxon>Pseudogracilibacillus</taxon>
    </lineage>
</organism>
<feature type="transmembrane region" description="Helical" evidence="8">
    <location>
        <begin position="178"/>
        <end position="201"/>
    </location>
</feature>
<dbReference type="Proteomes" id="UP000823937">
    <property type="component" value="Unassembled WGS sequence"/>
</dbReference>
<feature type="transmembrane region" description="Helical" evidence="8">
    <location>
        <begin position="31"/>
        <end position="51"/>
    </location>
</feature>
<dbReference type="GO" id="GO:0005886">
    <property type="term" value="C:plasma membrane"/>
    <property type="evidence" value="ECO:0007669"/>
    <property type="project" value="UniProtKB-SubCell"/>
</dbReference>
<keyword evidence="10" id="KW-0282">Flagellum</keyword>
<dbReference type="InterPro" id="IPR047055">
    <property type="entry name" value="MotA-like"/>
</dbReference>
<protein>
    <submittedName>
        <fullName evidence="10">Flagellar motor stator protein MotA</fullName>
    </submittedName>
</protein>
<evidence type="ECO:0000256" key="7">
    <source>
        <dbReference type="ARBA" id="ARBA00023136"/>
    </source>
</evidence>
<dbReference type="PROSITE" id="PS01307">
    <property type="entry name" value="MOTA"/>
    <property type="match status" value="1"/>
</dbReference>
<keyword evidence="10" id="KW-0969">Cilium</keyword>
<comment type="similarity">
    <text evidence="2">Belongs to the MotA family.</text>
</comment>
<comment type="caution">
    <text evidence="10">The sequence shown here is derived from an EMBL/GenBank/DDBJ whole genome shotgun (WGS) entry which is preliminary data.</text>
</comment>
<name>A0A9D1PL59_9BACI</name>
<evidence type="ECO:0000256" key="1">
    <source>
        <dbReference type="ARBA" id="ARBA00004651"/>
    </source>
</evidence>
<accession>A0A9D1PL59</accession>
<dbReference type="EMBL" id="DXHX01000079">
    <property type="protein sequence ID" value="HIV74508.1"/>
    <property type="molecule type" value="Genomic_DNA"/>
</dbReference>
<dbReference type="PANTHER" id="PTHR30433">
    <property type="entry name" value="CHEMOTAXIS PROTEIN MOTA"/>
    <property type="match status" value="1"/>
</dbReference>
<keyword evidence="5 8" id="KW-0812">Transmembrane</keyword>
<evidence type="ECO:0000256" key="6">
    <source>
        <dbReference type="ARBA" id="ARBA00022989"/>
    </source>
</evidence>
<dbReference type="GO" id="GO:0006935">
    <property type="term" value="P:chemotaxis"/>
    <property type="evidence" value="ECO:0007669"/>
    <property type="project" value="InterPro"/>
</dbReference>
<keyword evidence="7 8" id="KW-0472">Membrane</keyword>
<keyword evidence="10" id="KW-0966">Cell projection</keyword>
<feature type="domain" description="MotA/TolQ/ExbB proton channel" evidence="9">
    <location>
        <begin position="101"/>
        <end position="219"/>
    </location>
</feature>